<dbReference type="GO" id="GO:0030496">
    <property type="term" value="C:midbody"/>
    <property type="evidence" value="ECO:0007669"/>
    <property type="project" value="TreeGrafter"/>
</dbReference>
<dbReference type="EMBL" id="MDYQ01000006">
    <property type="protein sequence ID" value="PRP89003.1"/>
    <property type="molecule type" value="Genomic_DNA"/>
</dbReference>
<dbReference type="GO" id="GO:0005813">
    <property type="term" value="C:centrosome"/>
    <property type="evidence" value="ECO:0007669"/>
    <property type="project" value="TreeGrafter"/>
</dbReference>
<proteinExistence type="predicted"/>
<protein>
    <recommendedName>
        <fullName evidence="1">ZFYVE26-like TPR repeats domain-containing protein</fullName>
    </recommendedName>
</protein>
<evidence type="ECO:0000313" key="2">
    <source>
        <dbReference type="EMBL" id="PRP89003.1"/>
    </source>
</evidence>
<dbReference type="InterPro" id="IPR028730">
    <property type="entry name" value="ZFYVE26"/>
</dbReference>
<dbReference type="PANTHER" id="PTHR46591">
    <property type="entry name" value="ZINC FINGER FYVE DOMAIN-CONTAINING PROTEIN 26"/>
    <property type="match status" value="1"/>
</dbReference>
<dbReference type="Proteomes" id="UP000241769">
    <property type="component" value="Unassembled WGS sequence"/>
</dbReference>
<name>A0A2P6NYG7_9EUKA</name>
<dbReference type="GO" id="GO:0032465">
    <property type="term" value="P:regulation of cytokinesis"/>
    <property type="evidence" value="ECO:0007669"/>
    <property type="project" value="TreeGrafter"/>
</dbReference>
<sequence length="1942" mass="221569">MSTIIGGERSLERAANRYLSQTDHWEIAAALLDLLASKESGQVLATEYGVKTLVAASETIYSTTIEDEHLPSAAWLRLTRLKAKKYYQRPSQQKRIKIADDIAPDVEYGVILSQCLEGENHRGEDQLYAQCKEWFWTMYRGGERIRDLSEECITWLTNKFLLQPLPFGILLHLLSSNQRSVDRNQKIEELTYRMRDRAAAASDVRAISHLSRGIPSVHFSTLVERFTEVVSSILSCPSTSPMDCVDKMDFVDWYVQKRISPDSIYSNICTSQTDPVQTWWSNLSLSIDANRHHFLEILIENSANMVEKNPEKVMDMLRFVTTDSDNLSVVIPMASLQRVMAISAWEQLRRVNAPEATVKFAEYCLKFPWIDLPSYHISKKGTKHTPMWCVVDYAFRLAIYNCRLMLVLLDDKREFPPGLWDTLKHNSLVYNASKFGKLSGEKWREMLELLMDHPDDTTEMKEEKAKDQLLLTTFHVMNHRVLEVLRKLWDKTMKNELNSEENSFLERLKDAEWRLSMSKRIHEHSAHDSKKTIAVMKSTPETLYILALRHRKFHLLQDIVEYSKKSEPITRHAVHQFEISREFDRMSSQDGALEGPGETLTSSDRVTIHTDTVVSRISEFCDEEMAVRIPGDSHGQRMRVVFTSQPQLMNETEKIEKTARDFVERWRIAVNSGPCQVKGSVVSPEISKFESGGKQVEEVLQQMKKSPGNFEELENQLYRMTPLPPSGHNYLGTFLRHVTALAHNLGVVDDFSSVLQRGPAKTIQKLIALDRNYPIRTVLTPTDAKAEELSRLLGVDLVEISTSSLRMLQEVPDPFSELDYDLKVLQYIGETSPEYSAYLSLSSSLTMEPTKASPFLRYGTSLYERSSRPGAVLYWMACKLIQLSEGNPKARSNPPRDQEPVSSGRRLSAVVEKKLHHAVLSEAPKGVGEMRRSILTAEEFWREQELVRDLIENSLLQNDVEDTLRVVDSRFTGISPGDFDLTQTILRRIVDTCEGKTLWRALLRLKDKTSAAMSTLEKLEKLNVTQAVDVLYMCKSYLQLSIDASEREEELMRKVEERYVKVHIYKEILALDERGWPSWQTLAIDCDSQPSNVIRKVLQMKQHELARRMAKVFGVEEVQREIEESYLIQLLSSSDHEGALRVLSLLDEDSSVQIAQKLIHQITEISTRLLLVEYLLNTRRIMHDPSSRSQLIARRSSLRIIDRLPPNFHGLLEGLLDHPKLIIESLLMSGMLTEFPALFQTHPELRCDGLVLLYARKAMATKTPRGQMIGQENTAVEEDVVHLIRERGVNYLLGGSLPITTPPPPPPPQSTIPPRASLIEPFFLENEYTGKASVDVVHSGPWILKGDPEADDVTRSEHHFPTAPSTSLTKNLLELCDDLQRAGETCVSICEDLSRLLVQGGAAATSVRLDNLILVNNMQEMLSHAKMLFVRAGRGTEGLSLCDTLLSYVELLQSLVIGKALPMGFYLTDFSEKIKARHLRDKLIQEDHLKLALDVASKCGVESEPVWTAWGLSLLKIGKYTEAKEKFNYCLTSSEHSKNIPLDRVRLLNEIIAALEHPAPPDQESLRIWHDSMSQVRVKSARSEGELSMQSYLNALNVDTNKGYFSRRTYKSPLDGVRLMQCIFWMRHQLIEDACRYVFVTNLPHNLFIKEVVLHCLHRDWSSQLQTVLRKIDPTLTKIKEYMLALCKYLNEKKAYRTLLEFQVFMRDECRAGLTCIVIHQEYNDAVNQIKWLEKAKEHFEAGMLMTDASPVMQNDGSTSYFSEAERSRYIRSINMQMQAVKLLDQQSGFAQPLQGCSLFGNRTQKSALAEQMLSYHHYDLGFQIIQDFRLSSVSIYKAAATSILRRRQGKKLNDLLRHVKLMAELDDKKRAEALVPRLTNESLKVTALIACGKLKAAYLCAVKQNNIYTVDQVVLVRDAAVKANSKVDIDLCNKFLAQFDK</sequence>
<feature type="domain" description="ZFYVE26-like TPR repeats" evidence="1">
    <location>
        <begin position="1859"/>
        <end position="1937"/>
    </location>
</feature>
<dbReference type="OrthoDB" id="1936617at2759"/>
<evidence type="ECO:0000313" key="3">
    <source>
        <dbReference type="Proteomes" id="UP000241769"/>
    </source>
</evidence>
<dbReference type="PANTHER" id="PTHR46591:SF1">
    <property type="entry name" value="ZINC FINGER FYVE DOMAIN-CONTAINING PROTEIN 26"/>
    <property type="match status" value="1"/>
</dbReference>
<dbReference type="GO" id="GO:0000724">
    <property type="term" value="P:double-strand break repair via homologous recombination"/>
    <property type="evidence" value="ECO:0007669"/>
    <property type="project" value="InterPro"/>
</dbReference>
<dbReference type="Pfam" id="PF25569">
    <property type="entry name" value="TPR_ZFYVE26"/>
    <property type="match status" value="1"/>
</dbReference>
<accession>A0A2P6NYG7</accession>
<evidence type="ECO:0000259" key="1">
    <source>
        <dbReference type="Pfam" id="PF25569"/>
    </source>
</evidence>
<organism evidence="2 3">
    <name type="scientific">Planoprotostelium fungivorum</name>
    <dbReference type="NCBI Taxonomy" id="1890364"/>
    <lineage>
        <taxon>Eukaryota</taxon>
        <taxon>Amoebozoa</taxon>
        <taxon>Evosea</taxon>
        <taxon>Variosea</taxon>
        <taxon>Cavosteliida</taxon>
        <taxon>Cavosteliaceae</taxon>
        <taxon>Planoprotostelium</taxon>
    </lineage>
</organism>
<gene>
    <name evidence="2" type="ORF">PROFUN_02281</name>
</gene>
<keyword evidence="3" id="KW-1185">Reference proteome</keyword>
<dbReference type="GO" id="GO:0032266">
    <property type="term" value="F:phosphatidylinositol-3-phosphate binding"/>
    <property type="evidence" value="ECO:0007669"/>
    <property type="project" value="InterPro"/>
</dbReference>
<comment type="caution">
    <text evidence="2">The sequence shown here is derived from an EMBL/GenBank/DDBJ whole genome shotgun (WGS) entry which is preliminary data.</text>
</comment>
<dbReference type="GO" id="GO:0000281">
    <property type="term" value="P:mitotic cytokinesis"/>
    <property type="evidence" value="ECO:0007669"/>
    <property type="project" value="InterPro"/>
</dbReference>
<reference evidence="2 3" key="1">
    <citation type="journal article" date="2018" name="Genome Biol. Evol.">
        <title>Multiple Roots of Fruiting Body Formation in Amoebozoa.</title>
        <authorList>
            <person name="Hillmann F."/>
            <person name="Forbes G."/>
            <person name="Novohradska S."/>
            <person name="Ferling I."/>
            <person name="Riege K."/>
            <person name="Groth M."/>
            <person name="Westermann M."/>
            <person name="Marz M."/>
            <person name="Spaller T."/>
            <person name="Winckler T."/>
            <person name="Schaap P."/>
            <person name="Glockner G."/>
        </authorList>
    </citation>
    <scope>NUCLEOTIDE SEQUENCE [LARGE SCALE GENOMIC DNA]</scope>
    <source>
        <strain evidence="2 3">Jena</strain>
    </source>
</reference>
<dbReference type="InterPro" id="IPR057946">
    <property type="entry name" value="TPR_ZFYVE26"/>
</dbReference>
<dbReference type="InParanoid" id="A0A2P6NYG7"/>